<dbReference type="Proteomes" id="UP001157502">
    <property type="component" value="Chromosome 25"/>
</dbReference>
<name>A0ACC2FLA8_DALPE</name>
<sequence>MWWSKLGGNITKEDVPVFFPESLYRRMDDAQYEDQVIFLNETIHEITKLFDKNMEAVTWNEKKLDDFCNLLHRQFRNLSSCVSPIRKADRRLKRHFRKLNSKVLKKMNYSAQAWELIRKETKYHLQKLDLLVAKMH</sequence>
<evidence type="ECO:0000313" key="2">
    <source>
        <dbReference type="Proteomes" id="UP001157502"/>
    </source>
</evidence>
<proteinExistence type="predicted"/>
<evidence type="ECO:0000313" key="1">
    <source>
        <dbReference type="EMBL" id="KAJ7992164.1"/>
    </source>
</evidence>
<keyword evidence="2" id="KW-1185">Reference proteome</keyword>
<accession>A0ACC2FLA8</accession>
<organism evidence="1 2">
    <name type="scientific">Dallia pectoralis</name>
    <name type="common">Alaska blackfish</name>
    <dbReference type="NCBI Taxonomy" id="75939"/>
    <lineage>
        <taxon>Eukaryota</taxon>
        <taxon>Metazoa</taxon>
        <taxon>Chordata</taxon>
        <taxon>Craniata</taxon>
        <taxon>Vertebrata</taxon>
        <taxon>Euteleostomi</taxon>
        <taxon>Actinopterygii</taxon>
        <taxon>Neopterygii</taxon>
        <taxon>Teleostei</taxon>
        <taxon>Protacanthopterygii</taxon>
        <taxon>Esociformes</taxon>
        <taxon>Umbridae</taxon>
        <taxon>Dallia</taxon>
    </lineage>
</organism>
<protein>
    <submittedName>
        <fullName evidence="1">Uncharacterized protein</fullName>
    </submittedName>
</protein>
<gene>
    <name evidence="1" type="ORF">DPEC_G00275690</name>
</gene>
<comment type="caution">
    <text evidence="1">The sequence shown here is derived from an EMBL/GenBank/DDBJ whole genome shotgun (WGS) entry which is preliminary data.</text>
</comment>
<reference evidence="1" key="1">
    <citation type="submission" date="2021-05" db="EMBL/GenBank/DDBJ databases">
        <authorList>
            <person name="Pan Q."/>
            <person name="Jouanno E."/>
            <person name="Zahm M."/>
            <person name="Klopp C."/>
            <person name="Cabau C."/>
            <person name="Louis A."/>
            <person name="Berthelot C."/>
            <person name="Parey E."/>
            <person name="Roest Crollius H."/>
            <person name="Montfort J."/>
            <person name="Robinson-Rechavi M."/>
            <person name="Bouchez O."/>
            <person name="Lampietro C."/>
            <person name="Lopez Roques C."/>
            <person name="Donnadieu C."/>
            <person name="Postlethwait J."/>
            <person name="Bobe J."/>
            <person name="Dillon D."/>
            <person name="Chandos A."/>
            <person name="von Hippel F."/>
            <person name="Guiguen Y."/>
        </authorList>
    </citation>
    <scope>NUCLEOTIDE SEQUENCE</scope>
    <source>
        <strain evidence="1">YG-Jan2019</strain>
    </source>
</reference>
<dbReference type="EMBL" id="CM055752">
    <property type="protein sequence ID" value="KAJ7992164.1"/>
    <property type="molecule type" value="Genomic_DNA"/>
</dbReference>